<evidence type="ECO:0000313" key="1">
    <source>
        <dbReference type="EMBL" id="KAJ9127367.1"/>
    </source>
</evidence>
<protein>
    <submittedName>
        <fullName evidence="1">Uncharacterized protein</fullName>
    </submittedName>
</protein>
<accession>A0ACC2XX81</accession>
<keyword evidence="2" id="KW-1185">Reference proteome</keyword>
<organism evidence="1 2">
    <name type="scientific">Naganishia onofrii</name>
    <dbReference type="NCBI Taxonomy" id="1851511"/>
    <lineage>
        <taxon>Eukaryota</taxon>
        <taxon>Fungi</taxon>
        <taxon>Dikarya</taxon>
        <taxon>Basidiomycota</taxon>
        <taxon>Agaricomycotina</taxon>
        <taxon>Tremellomycetes</taxon>
        <taxon>Filobasidiales</taxon>
        <taxon>Filobasidiaceae</taxon>
        <taxon>Naganishia</taxon>
    </lineage>
</organism>
<dbReference type="Proteomes" id="UP001234202">
    <property type="component" value="Unassembled WGS sequence"/>
</dbReference>
<proteinExistence type="predicted"/>
<sequence length="351" mass="37357">MFTDVIRVLALAAPLTTTFLGVVSFSNAVSASSLHAPPVHRRSNNHARLASAQAERAVGSKHGGKKLRRRGDGKTCKIRSTDDKASIQNAAASASASTTGSAWAWSEPSSTAAADAASTTADSLTADAWAVVASSTDAAPTSTSDASVSQSTEASSSSSSEAAVVTSTAASGSSGSSDKPFGLAWPNGDWDGEGTPGYVGQYVGARTGWYYNWSPQPCSKADALGLQFVPMLWGPKDCNDQFWTYANSWASNVNSILFFNEPNEVSQSNVSPQDAVDYYRKYMLPMAAKGFKLGMAAVTNAPSGLEWIQQFVKLCPDCHFDFIPIHWYATDTQNFQDYLKSFNAAFPDKEM</sequence>
<reference evidence="1" key="1">
    <citation type="submission" date="2023-04" db="EMBL/GenBank/DDBJ databases">
        <title>Draft Genome sequencing of Naganishia species isolated from polar environments using Oxford Nanopore Technology.</title>
        <authorList>
            <person name="Leo P."/>
            <person name="Venkateswaran K."/>
        </authorList>
    </citation>
    <scope>NUCLEOTIDE SEQUENCE</scope>
    <source>
        <strain evidence="1">DBVPG 5303</strain>
    </source>
</reference>
<dbReference type="EMBL" id="JASBWV010000002">
    <property type="protein sequence ID" value="KAJ9127367.1"/>
    <property type="molecule type" value="Genomic_DNA"/>
</dbReference>
<evidence type="ECO:0000313" key="2">
    <source>
        <dbReference type="Proteomes" id="UP001234202"/>
    </source>
</evidence>
<name>A0ACC2XX81_9TREE</name>
<gene>
    <name evidence="1" type="ORF">QFC24_000774</name>
</gene>
<comment type="caution">
    <text evidence="1">The sequence shown here is derived from an EMBL/GenBank/DDBJ whole genome shotgun (WGS) entry which is preliminary data.</text>
</comment>